<reference evidence="2" key="1">
    <citation type="submission" date="2016-10" db="EMBL/GenBank/DDBJ databases">
        <authorList>
            <person name="Varghese N."/>
            <person name="Submissions S."/>
        </authorList>
    </citation>
    <scope>NUCLEOTIDE SEQUENCE [LARGE SCALE GENOMIC DNA]</scope>
    <source>
        <strain evidence="2">DSM 40318</strain>
    </source>
</reference>
<name>A0A1H4XE65_STRMJ</name>
<dbReference type="AlphaFoldDB" id="A0A1H4XE65"/>
<dbReference type="InterPro" id="IPR011990">
    <property type="entry name" value="TPR-like_helical_dom_sf"/>
</dbReference>
<dbReference type="Proteomes" id="UP000198609">
    <property type="component" value="Unassembled WGS sequence"/>
</dbReference>
<accession>A0A1H4XE65</accession>
<protein>
    <recommendedName>
        <fullName evidence="3">Transcriptional regulator</fullName>
    </recommendedName>
</protein>
<sequence>MVGAERWGTRRSPWLETGTVTVTHHAQPVSGRQGAVVNVGLAAALKESGCSYASLALRVNELGRRQGRESNYDKASVTRWLQGGQPRGTTPELIAAVLSHRLGRPVAPAELGFISDRQRPVVARALAYREDVAETLHTLAELGSTDISRRSLLGAVPFVAGALVTPQREWLLWLVENQDTARLAPAAEGGRVEQVHAAINMFDEMDNRFGGGQVRASIVLYLSTEVVPMLQQRGAPPQERRQLFTAAAKLAAMAGWSSYDNAEYGLAQRYMTQALRLCAEGGDRVLGGQILAGLSHLATNLGQPEAGVELARVGVATAKHAGSPLGLMRLHAMAARGYAALDQPREASKSLRAADAQLEASQGPEQESPWVRFLDHHYLAAEAALCFRDLGNATEAEHAAAESVRANADRRRRQAISRSVLATSYLQQNRLDEAVGTAGEALDTLSGVHSERSIQALRDFRSRLRPHRGEPMVREFEQRSRTVLGVAA</sequence>
<organism evidence="1 2">
    <name type="scientific">Streptomyces melanosporofaciens</name>
    <dbReference type="NCBI Taxonomy" id="67327"/>
    <lineage>
        <taxon>Bacteria</taxon>
        <taxon>Bacillati</taxon>
        <taxon>Actinomycetota</taxon>
        <taxon>Actinomycetes</taxon>
        <taxon>Kitasatosporales</taxon>
        <taxon>Streptomycetaceae</taxon>
        <taxon>Streptomyces</taxon>
        <taxon>Streptomyces violaceusniger group</taxon>
    </lineage>
</organism>
<dbReference type="SUPFAM" id="SSF48452">
    <property type="entry name" value="TPR-like"/>
    <property type="match status" value="1"/>
</dbReference>
<keyword evidence="2" id="KW-1185">Reference proteome</keyword>
<proteinExistence type="predicted"/>
<dbReference type="EMBL" id="FNST01000002">
    <property type="protein sequence ID" value="SED03855.1"/>
    <property type="molecule type" value="Genomic_DNA"/>
</dbReference>
<evidence type="ECO:0000313" key="1">
    <source>
        <dbReference type="EMBL" id="SED03855.1"/>
    </source>
</evidence>
<gene>
    <name evidence="1" type="ORF">SAMN04490356_6626</name>
</gene>
<evidence type="ECO:0000313" key="2">
    <source>
        <dbReference type="Proteomes" id="UP000198609"/>
    </source>
</evidence>
<evidence type="ECO:0008006" key="3">
    <source>
        <dbReference type="Google" id="ProtNLM"/>
    </source>
</evidence>